<dbReference type="Proteomes" id="UP000799755">
    <property type="component" value="Unassembled WGS sequence"/>
</dbReference>
<comment type="caution">
    <text evidence="1">The sequence shown here is derived from an EMBL/GenBank/DDBJ whole genome shotgun (WGS) entry which is preliminary data.</text>
</comment>
<protein>
    <submittedName>
        <fullName evidence="1">Steroid dehydrogenase</fullName>
    </submittedName>
</protein>
<evidence type="ECO:0000313" key="1">
    <source>
        <dbReference type="EMBL" id="KAF2476091.1"/>
    </source>
</evidence>
<organism evidence="1 2">
    <name type="scientific">Lindgomyces ingoldianus</name>
    <dbReference type="NCBI Taxonomy" id="673940"/>
    <lineage>
        <taxon>Eukaryota</taxon>
        <taxon>Fungi</taxon>
        <taxon>Dikarya</taxon>
        <taxon>Ascomycota</taxon>
        <taxon>Pezizomycotina</taxon>
        <taxon>Dothideomycetes</taxon>
        <taxon>Pleosporomycetidae</taxon>
        <taxon>Pleosporales</taxon>
        <taxon>Lindgomycetaceae</taxon>
        <taxon>Lindgomyces</taxon>
    </lineage>
</organism>
<keyword evidence="2" id="KW-1185">Reference proteome</keyword>
<evidence type="ECO:0000313" key="2">
    <source>
        <dbReference type="Proteomes" id="UP000799755"/>
    </source>
</evidence>
<reference evidence="1" key="1">
    <citation type="journal article" date="2020" name="Stud. Mycol.">
        <title>101 Dothideomycetes genomes: a test case for predicting lifestyles and emergence of pathogens.</title>
        <authorList>
            <person name="Haridas S."/>
            <person name="Albert R."/>
            <person name="Binder M."/>
            <person name="Bloem J."/>
            <person name="Labutti K."/>
            <person name="Salamov A."/>
            <person name="Andreopoulos B."/>
            <person name="Baker S."/>
            <person name="Barry K."/>
            <person name="Bills G."/>
            <person name="Bluhm B."/>
            <person name="Cannon C."/>
            <person name="Castanera R."/>
            <person name="Culley D."/>
            <person name="Daum C."/>
            <person name="Ezra D."/>
            <person name="Gonzalez J."/>
            <person name="Henrissat B."/>
            <person name="Kuo A."/>
            <person name="Liang C."/>
            <person name="Lipzen A."/>
            <person name="Lutzoni F."/>
            <person name="Magnuson J."/>
            <person name="Mondo S."/>
            <person name="Nolan M."/>
            <person name="Ohm R."/>
            <person name="Pangilinan J."/>
            <person name="Park H.-J."/>
            <person name="Ramirez L."/>
            <person name="Alfaro M."/>
            <person name="Sun H."/>
            <person name="Tritt A."/>
            <person name="Yoshinaga Y."/>
            <person name="Zwiers L.-H."/>
            <person name="Turgeon B."/>
            <person name="Goodwin S."/>
            <person name="Spatafora J."/>
            <person name="Crous P."/>
            <person name="Grigoriev I."/>
        </authorList>
    </citation>
    <scope>NUCLEOTIDE SEQUENCE</scope>
    <source>
        <strain evidence="1">ATCC 200398</strain>
    </source>
</reference>
<gene>
    <name evidence="1" type="ORF">BDR25DRAFT_300892</name>
</gene>
<proteinExistence type="predicted"/>
<name>A0ACB6RC95_9PLEO</name>
<dbReference type="EMBL" id="MU003495">
    <property type="protein sequence ID" value="KAF2476091.1"/>
    <property type="molecule type" value="Genomic_DNA"/>
</dbReference>
<sequence length="341" mass="37372">MPLGGVGLSTIWTQFSPPKDSAPITEKNIASQMGKVFIVTGGSSGIGFELSRILYAAGAKVYILSRTKSNIETAVKRIEETCIGSSKDNPGSLHFIYMDLEDLESVQHAATIFREKETRLDVLYCNAGLAVVPGNPKTKQGLELHIGVNNIAHVLLERLLLPVLTTTAKMAPKDSVRVVWASTILLELGAPKGGIPISQLDSPGKNTNQNYAISKTAMWFAASELSKRHGRDTGVINIAGNPGTYLTNAWRTTPSYVYYPFRPLMRDPIFGAYTYLWMGLSDEVTMEDAVQGRYAICNGRWHPGQRGDLVLATRGMEEGGTGQAKEYMDWVERKIGAFLRV</sequence>
<accession>A0ACB6RC95</accession>